<dbReference type="CDD" id="cd00038">
    <property type="entry name" value="CAP_ED"/>
    <property type="match status" value="1"/>
</dbReference>
<dbReference type="GO" id="GO:0042391">
    <property type="term" value="P:regulation of membrane potential"/>
    <property type="evidence" value="ECO:0007669"/>
    <property type="project" value="TreeGrafter"/>
</dbReference>
<feature type="transmembrane region" description="Helical" evidence="2">
    <location>
        <begin position="381"/>
        <end position="407"/>
    </location>
</feature>
<feature type="transmembrane region" description="Helical" evidence="2">
    <location>
        <begin position="315"/>
        <end position="334"/>
    </location>
</feature>
<dbReference type="InterPro" id="IPR014710">
    <property type="entry name" value="RmlC-like_jellyroll"/>
</dbReference>
<dbReference type="GeneID" id="7826343"/>
<dbReference type="EMBL" id="GG662435">
    <property type="protein sequence ID" value="EAS04978.2"/>
    <property type="molecule type" value="Genomic_DNA"/>
</dbReference>
<dbReference type="RefSeq" id="XP_001025223.2">
    <property type="nucleotide sequence ID" value="XM_001025223.2"/>
</dbReference>
<dbReference type="KEGG" id="tet:TTHERM_00686210"/>
<feature type="domain" description="Cyclic nucleotide-binding" evidence="3">
    <location>
        <begin position="616"/>
        <end position="723"/>
    </location>
</feature>
<dbReference type="AlphaFoldDB" id="I7MAP2"/>
<accession>I7MAP2</accession>
<sequence length="1144" mass="134210">MDLTIEAKNSDLSNNISRTSSFNRFKMENNLECSSSKHYNGANQRQNMFCLNEELRMISNLKGKDENDIIQDPSILSNSRNVNEIDTSQMYVDGVKDKSQINVLYEQNKDYSFRNQLQNKYTSLQIHTIKKNELIKQTQTVQDIASQEIIGENMQNTYDLQEKESRRLENTEQSPIQKQTLINNSKFQHITLFTEKQKARESLKELPKSVRSSSRITPPGLNFFTRMKVSQFTRKFMNKIKSLSSKYNLRQLTKKHYDIINDKSAFFVEKKAEENIGQRQKIIQLFVAFMLNIKEKLDSVQPLNPESRFCVICDLIYGITLLAYLFIVPIQLSFNISFDLFELVVFIILVVNFFLTLNKSYYFKGRMITSRKLILLNFVKYYLIFDLIVFFSIRLQMFQYVAFLKFFEINNIIKRADNHFQIIRKFPITFTLVNLLFKMCLIAQIAGCTFHYVARLEIEENLTSNSWLSAQHMTDAPWGSRYIICIYFAFITMMTVGYGDVVPVTNYERIYVIFMTLLSSAIFGYVVNTIGQLYNQQAQKQEQFSKRKQEINLFMDDRKIDSNTKIKVLNYLEYAFQYQKKKDQNPQILFQDLPQTLVEEICIKYYGRYLFQNKIMKLNFSENVLKALSNCMKEKNLAPNEYLFHKGNSEQLVYFLVSGKIDIVFEGKEAQIAACIDQISKEGDEIGLRSAFIGSERSNSAKCQKNQNCTVVFFEMDDFKKILQNYPKDYERYCEIKDDIIFNSNTLDTKCASCQKYDHITYSCPLISLNIQKGIFLHKYNSGGEPQIRKQHSTQRRGKQINCLIQNELIRQKLKQYRMSLVFMIIPELRENEQNFQDRSDKFFFNKMPTVKIMDGGDMEAEIEEYNIYDGYETMVHDDQCVEDEEESDNIQNKKQEEDHYLAIQNESGDNMIGSSSYSSSLQQLQPQQLQQVQIQITASSSKENIMNINQGQQQVQFQSQPITSQQKVSLFAKKTSQNIEVPLNDASPQVNLSQINQASSRNLSFRRERGDSFYPPTKRNSKQLSQQRSLQSRVKSSRKNSEIIQNSSKPSNQQVGFYHETYQDIVESNQAQTELFIYDFDRLKLFEKYFPYYNYNNVLLRLNKKKPVFKPKKKIHKTIVLTSPKKRQSKKIQDMERLAQFKI</sequence>
<proteinExistence type="predicted"/>
<dbReference type="Proteomes" id="UP000009168">
    <property type="component" value="Unassembled WGS sequence"/>
</dbReference>
<feature type="transmembrane region" description="Helical" evidence="2">
    <location>
        <begin position="341"/>
        <end position="361"/>
    </location>
</feature>
<dbReference type="InterPro" id="IPR018490">
    <property type="entry name" value="cNMP-bd_dom_sf"/>
</dbReference>
<reference evidence="5" key="1">
    <citation type="journal article" date="2006" name="PLoS Biol.">
        <title>Macronuclear genome sequence of the ciliate Tetrahymena thermophila, a model eukaryote.</title>
        <authorList>
            <person name="Eisen J.A."/>
            <person name="Coyne R.S."/>
            <person name="Wu M."/>
            <person name="Wu D."/>
            <person name="Thiagarajan M."/>
            <person name="Wortman J.R."/>
            <person name="Badger J.H."/>
            <person name="Ren Q."/>
            <person name="Amedeo P."/>
            <person name="Jones K.M."/>
            <person name="Tallon L.J."/>
            <person name="Delcher A.L."/>
            <person name="Salzberg S.L."/>
            <person name="Silva J.C."/>
            <person name="Haas B.J."/>
            <person name="Majoros W.H."/>
            <person name="Farzad M."/>
            <person name="Carlton J.M."/>
            <person name="Smith R.K. Jr."/>
            <person name="Garg J."/>
            <person name="Pearlman R.E."/>
            <person name="Karrer K.M."/>
            <person name="Sun L."/>
            <person name="Manning G."/>
            <person name="Elde N.C."/>
            <person name="Turkewitz A.P."/>
            <person name="Asai D.J."/>
            <person name="Wilkes D.E."/>
            <person name="Wang Y."/>
            <person name="Cai H."/>
            <person name="Collins K."/>
            <person name="Stewart B.A."/>
            <person name="Lee S.R."/>
            <person name="Wilamowska K."/>
            <person name="Weinberg Z."/>
            <person name="Ruzzo W.L."/>
            <person name="Wloga D."/>
            <person name="Gaertig J."/>
            <person name="Frankel J."/>
            <person name="Tsao C.-C."/>
            <person name="Gorovsky M.A."/>
            <person name="Keeling P.J."/>
            <person name="Waller R.F."/>
            <person name="Patron N.J."/>
            <person name="Cherry J.M."/>
            <person name="Stover N.A."/>
            <person name="Krieger C.J."/>
            <person name="del Toro C."/>
            <person name="Ryder H.F."/>
            <person name="Williamson S.C."/>
            <person name="Barbeau R.A."/>
            <person name="Hamilton E.P."/>
            <person name="Orias E."/>
        </authorList>
    </citation>
    <scope>NUCLEOTIDE SEQUENCE [LARGE SCALE GENOMIC DNA]</scope>
    <source>
        <strain evidence="5">SB210</strain>
    </source>
</reference>
<dbReference type="GO" id="GO:0005886">
    <property type="term" value="C:plasma membrane"/>
    <property type="evidence" value="ECO:0007669"/>
    <property type="project" value="TreeGrafter"/>
</dbReference>
<dbReference type="eggNOG" id="KOG0498">
    <property type="taxonomic scope" value="Eukaryota"/>
</dbReference>
<evidence type="ECO:0000256" key="1">
    <source>
        <dbReference type="SAM" id="MobiDB-lite"/>
    </source>
</evidence>
<gene>
    <name evidence="4" type="ORF">TTHERM_00686210</name>
</gene>
<name>I7MAP2_TETTS</name>
<feature type="transmembrane region" description="Helical" evidence="2">
    <location>
        <begin position="478"/>
        <end position="498"/>
    </location>
</feature>
<evidence type="ECO:0000259" key="3">
    <source>
        <dbReference type="PROSITE" id="PS50042"/>
    </source>
</evidence>
<dbReference type="Pfam" id="PF07885">
    <property type="entry name" value="Ion_trans_2"/>
    <property type="match status" value="1"/>
</dbReference>
<protein>
    <submittedName>
        <fullName evidence="4">Cyclic nucleotide-binding domain protein</fullName>
    </submittedName>
</protein>
<dbReference type="SUPFAM" id="SSF51206">
    <property type="entry name" value="cAMP-binding domain-like"/>
    <property type="match status" value="1"/>
</dbReference>
<dbReference type="PANTHER" id="PTHR10217:SF435">
    <property type="entry name" value="POTASSIUM VOLTAGE-GATED CHANNEL PROTEIN EAG"/>
    <property type="match status" value="1"/>
</dbReference>
<evidence type="ECO:0000313" key="5">
    <source>
        <dbReference type="Proteomes" id="UP000009168"/>
    </source>
</evidence>
<dbReference type="InterPro" id="IPR050818">
    <property type="entry name" value="KCNH_animal-type"/>
</dbReference>
<keyword evidence="2" id="KW-1133">Transmembrane helix</keyword>
<dbReference type="InterPro" id="IPR000595">
    <property type="entry name" value="cNMP-bd_dom"/>
</dbReference>
<feature type="compositionally biased region" description="Polar residues" evidence="1">
    <location>
        <begin position="1043"/>
        <end position="1053"/>
    </location>
</feature>
<keyword evidence="2" id="KW-0812">Transmembrane</keyword>
<dbReference type="SUPFAM" id="SSF81324">
    <property type="entry name" value="Voltage-gated potassium channels"/>
    <property type="match status" value="1"/>
</dbReference>
<dbReference type="Pfam" id="PF00027">
    <property type="entry name" value="cNMP_binding"/>
    <property type="match status" value="1"/>
</dbReference>
<dbReference type="PROSITE" id="PS50042">
    <property type="entry name" value="CNMP_BINDING_3"/>
    <property type="match status" value="1"/>
</dbReference>
<evidence type="ECO:0000256" key="2">
    <source>
        <dbReference type="SAM" id="Phobius"/>
    </source>
</evidence>
<dbReference type="InParanoid" id="I7MAP2"/>
<dbReference type="SMART" id="SM00100">
    <property type="entry name" value="cNMP"/>
    <property type="match status" value="1"/>
</dbReference>
<organism evidence="4 5">
    <name type="scientific">Tetrahymena thermophila (strain SB210)</name>
    <dbReference type="NCBI Taxonomy" id="312017"/>
    <lineage>
        <taxon>Eukaryota</taxon>
        <taxon>Sar</taxon>
        <taxon>Alveolata</taxon>
        <taxon>Ciliophora</taxon>
        <taxon>Intramacronucleata</taxon>
        <taxon>Oligohymenophorea</taxon>
        <taxon>Hymenostomatida</taxon>
        <taxon>Tetrahymenina</taxon>
        <taxon>Tetrahymenidae</taxon>
        <taxon>Tetrahymena</taxon>
    </lineage>
</organism>
<evidence type="ECO:0000313" key="4">
    <source>
        <dbReference type="EMBL" id="EAS04978.2"/>
    </source>
</evidence>
<feature type="compositionally biased region" description="Low complexity" evidence="1">
    <location>
        <begin position="1023"/>
        <end position="1035"/>
    </location>
</feature>
<dbReference type="OrthoDB" id="433309at2759"/>
<feature type="region of interest" description="Disordered" evidence="1">
    <location>
        <begin position="1007"/>
        <end position="1053"/>
    </location>
</feature>
<dbReference type="GO" id="GO:0005249">
    <property type="term" value="F:voltage-gated potassium channel activity"/>
    <property type="evidence" value="ECO:0007669"/>
    <property type="project" value="TreeGrafter"/>
</dbReference>
<dbReference type="Gene3D" id="1.10.287.630">
    <property type="entry name" value="Helix hairpin bin"/>
    <property type="match status" value="1"/>
</dbReference>
<dbReference type="PANTHER" id="PTHR10217">
    <property type="entry name" value="VOLTAGE AND LIGAND GATED POTASSIUM CHANNEL"/>
    <property type="match status" value="1"/>
</dbReference>
<dbReference type="Gene3D" id="2.60.120.10">
    <property type="entry name" value="Jelly Rolls"/>
    <property type="match status" value="1"/>
</dbReference>
<dbReference type="InterPro" id="IPR013099">
    <property type="entry name" value="K_chnl_dom"/>
</dbReference>
<keyword evidence="2" id="KW-0472">Membrane</keyword>
<keyword evidence="5" id="KW-1185">Reference proteome</keyword>
<feature type="transmembrane region" description="Helical" evidence="2">
    <location>
        <begin position="510"/>
        <end position="527"/>
    </location>
</feature>
<dbReference type="Gene3D" id="1.10.287.70">
    <property type="match status" value="1"/>
</dbReference>